<proteinExistence type="predicted"/>
<reference evidence="2 3" key="4">
    <citation type="journal article" date="2011" name="BMC Genomics">
        <title>RNA-Seq improves annotation of protein-coding genes in the cucumber genome.</title>
        <authorList>
            <person name="Li Z."/>
            <person name="Zhang Z."/>
            <person name="Yan P."/>
            <person name="Huang S."/>
            <person name="Fei Z."/>
            <person name="Lin K."/>
        </authorList>
    </citation>
    <scope>NUCLEOTIDE SEQUENCE [LARGE SCALE GENOMIC DNA]</scope>
    <source>
        <strain evidence="3">cv. 9930</strain>
    </source>
</reference>
<accession>A0A0A0KMZ6</accession>
<dbReference type="EMBL" id="CM002926">
    <property type="protein sequence ID" value="KGN50274.1"/>
    <property type="molecule type" value="Genomic_DNA"/>
</dbReference>
<evidence type="ECO:0000313" key="3">
    <source>
        <dbReference type="Proteomes" id="UP000029981"/>
    </source>
</evidence>
<reference evidence="2 3" key="1">
    <citation type="journal article" date="2009" name="Nat. Genet.">
        <title>The genome of the cucumber, Cucumis sativus L.</title>
        <authorList>
            <person name="Huang S."/>
            <person name="Li R."/>
            <person name="Zhang Z."/>
            <person name="Li L."/>
            <person name="Gu X."/>
            <person name="Fan W."/>
            <person name="Lucas W.J."/>
            <person name="Wang X."/>
            <person name="Xie B."/>
            <person name="Ni P."/>
            <person name="Ren Y."/>
            <person name="Zhu H."/>
            <person name="Li J."/>
            <person name="Lin K."/>
            <person name="Jin W."/>
            <person name="Fei Z."/>
            <person name="Li G."/>
            <person name="Staub J."/>
            <person name="Kilian A."/>
            <person name="van der Vossen E.A."/>
            <person name="Wu Y."/>
            <person name="Guo J."/>
            <person name="He J."/>
            <person name="Jia Z."/>
            <person name="Ren Y."/>
            <person name="Tian G."/>
            <person name="Lu Y."/>
            <person name="Ruan J."/>
            <person name="Qian W."/>
            <person name="Wang M."/>
            <person name="Huang Q."/>
            <person name="Li B."/>
            <person name="Xuan Z."/>
            <person name="Cao J."/>
            <person name="Asan"/>
            <person name="Wu Z."/>
            <person name="Zhang J."/>
            <person name="Cai Q."/>
            <person name="Bai Y."/>
            <person name="Zhao B."/>
            <person name="Han Y."/>
            <person name="Li Y."/>
            <person name="Li X."/>
            <person name="Wang S."/>
            <person name="Shi Q."/>
            <person name="Liu S."/>
            <person name="Cho W.K."/>
            <person name="Kim J.Y."/>
            <person name="Xu Y."/>
            <person name="Heller-Uszynska K."/>
            <person name="Miao H."/>
            <person name="Cheng Z."/>
            <person name="Zhang S."/>
            <person name="Wu J."/>
            <person name="Yang Y."/>
            <person name="Kang H."/>
            <person name="Li M."/>
            <person name="Liang H."/>
            <person name="Ren X."/>
            <person name="Shi Z."/>
            <person name="Wen M."/>
            <person name="Jian M."/>
            <person name="Yang H."/>
            <person name="Zhang G."/>
            <person name="Yang Z."/>
            <person name="Chen R."/>
            <person name="Liu S."/>
            <person name="Li J."/>
            <person name="Ma L."/>
            <person name="Liu H."/>
            <person name="Zhou Y."/>
            <person name="Zhao J."/>
            <person name="Fang X."/>
            <person name="Li G."/>
            <person name="Fang L."/>
            <person name="Li Y."/>
            <person name="Liu D."/>
            <person name="Zheng H."/>
            <person name="Zhang Y."/>
            <person name="Qin N."/>
            <person name="Li Z."/>
            <person name="Yang G."/>
            <person name="Yang S."/>
            <person name="Bolund L."/>
            <person name="Kristiansen K."/>
            <person name="Zheng H."/>
            <person name="Li S."/>
            <person name="Zhang X."/>
            <person name="Yang H."/>
            <person name="Wang J."/>
            <person name="Sun R."/>
            <person name="Zhang B."/>
            <person name="Jiang S."/>
            <person name="Wang J."/>
            <person name="Du Y."/>
            <person name="Li S."/>
        </authorList>
    </citation>
    <scope>NUCLEOTIDE SEQUENCE [LARGE SCALE GENOMIC DNA]</scope>
    <source>
        <strain evidence="3">cv. 9930</strain>
    </source>
</reference>
<evidence type="ECO:0000313" key="2">
    <source>
        <dbReference type="EMBL" id="KGN50274.1"/>
    </source>
</evidence>
<protein>
    <submittedName>
        <fullName evidence="2">Uncharacterized protein</fullName>
    </submittedName>
</protein>
<evidence type="ECO:0000256" key="1">
    <source>
        <dbReference type="SAM" id="Phobius"/>
    </source>
</evidence>
<keyword evidence="1" id="KW-1133">Transmembrane helix</keyword>
<dbReference type="Proteomes" id="UP000029981">
    <property type="component" value="Chromosome 5"/>
</dbReference>
<keyword evidence="3" id="KW-1185">Reference proteome</keyword>
<gene>
    <name evidence="2" type="ORF">Csa_5G165190</name>
</gene>
<reference evidence="2 3" key="2">
    <citation type="journal article" date="2009" name="PLoS ONE">
        <title>An integrated genetic and cytogenetic map of the cucumber genome.</title>
        <authorList>
            <person name="Ren Y."/>
            <person name="Zhang Z."/>
            <person name="Liu J."/>
            <person name="Staub J.E."/>
            <person name="Han Y."/>
            <person name="Cheng Z."/>
            <person name="Li X."/>
            <person name="Lu J."/>
            <person name="Miao H."/>
            <person name="Kang H."/>
            <person name="Xie B."/>
            <person name="Gu X."/>
            <person name="Wang X."/>
            <person name="Du Y."/>
            <person name="Jin W."/>
            <person name="Huang S."/>
        </authorList>
    </citation>
    <scope>NUCLEOTIDE SEQUENCE [LARGE SCALE GENOMIC DNA]</scope>
    <source>
        <strain evidence="3">cv. 9930</strain>
    </source>
</reference>
<keyword evidence="1" id="KW-0472">Membrane</keyword>
<keyword evidence="1" id="KW-0812">Transmembrane</keyword>
<sequence length="76" mass="8783">MHKNRSRICRHCVISLHLLPLPLFSISALLFFSPSFSFFLHSPSFHILSRFCSSLTSSPSSFWSSFLCFRLSEPRC</sequence>
<dbReference type="AlphaFoldDB" id="A0A0A0KMZ6"/>
<name>A0A0A0KMZ6_CUCSA</name>
<organism evidence="2 3">
    <name type="scientific">Cucumis sativus</name>
    <name type="common">Cucumber</name>
    <dbReference type="NCBI Taxonomy" id="3659"/>
    <lineage>
        <taxon>Eukaryota</taxon>
        <taxon>Viridiplantae</taxon>
        <taxon>Streptophyta</taxon>
        <taxon>Embryophyta</taxon>
        <taxon>Tracheophyta</taxon>
        <taxon>Spermatophyta</taxon>
        <taxon>Magnoliopsida</taxon>
        <taxon>eudicotyledons</taxon>
        <taxon>Gunneridae</taxon>
        <taxon>Pentapetalae</taxon>
        <taxon>rosids</taxon>
        <taxon>fabids</taxon>
        <taxon>Cucurbitales</taxon>
        <taxon>Cucurbitaceae</taxon>
        <taxon>Benincaseae</taxon>
        <taxon>Cucumis</taxon>
    </lineage>
</organism>
<dbReference type="Gramene" id="KGN50274">
    <property type="protein sequence ID" value="KGN50274"/>
    <property type="gene ID" value="Csa_5G165190"/>
</dbReference>
<reference evidence="2 3" key="3">
    <citation type="journal article" date="2010" name="BMC Genomics">
        <title>Transcriptome sequencing and comparative analysis of cucumber flowers with different sex types.</title>
        <authorList>
            <person name="Guo S."/>
            <person name="Zheng Y."/>
            <person name="Joung J.G."/>
            <person name="Liu S."/>
            <person name="Zhang Z."/>
            <person name="Crasta O.R."/>
            <person name="Sobral B.W."/>
            <person name="Xu Y."/>
            <person name="Huang S."/>
            <person name="Fei Z."/>
        </authorList>
    </citation>
    <scope>NUCLEOTIDE SEQUENCE [LARGE SCALE GENOMIC DNA]</scope>
    <source>
        <strain evidence="3">cv. 9930</strain>
    </source>
</reference>
<feature type="transmembrane region" description="Helical" evidence="1">
    <location>
        <begin position="12"/>
        <end position="32"/>
    </location>
</feature>